<gene>
    <name evidence="1" type="ORF">YZ82_05185</name>
</gene>
<reference evidence="1 2" key="1">
    <citation type="submission" date="2019-07" db="EMBL/GenBank/DDBJ databases">
        <title>Rapid identification of Enteric Bacteria from Whole Genome Sequences (WGS) using Average Nucleotide Identity (ANI).</title>
        <authorList>
            <person name="Lane C."/>
        </authorList>
    </citation>
    <scope>NUCLEOTIDE SEQUENCE [LARGE SCALE GENOMIC DNA]</scope>
    <source>
        <strain evidence="1 2">D2411</strain>
    </source>
</reference>
<comment type="caution">
    <text evidence="1">The sequence shown here is derived from an EMBL/GenBank/DDBJ whole genome shotgun (WGS) entry which is preliminary data.</text>
</comment>
<protein>
    <submittedName>
        <fullName evidence="1">Uncharacterized protein</fullName>
    </submittedName>
</protein>
<name>A0A562XEZ6_CAMHY</name>
<dbReference type="EMBL" id="VOAP01000013">
    <property type="protein sequence ID" value="TWO20712.1"/>
    <property type="molecule type" value="Genomic_DNA"/>
</dbReference>
<organism evidence="1 2">
    <name type="scientific">Campylobacter hyointestinalis</name>
    <dbReference type="NCBI Taxonomy" id="198"/>
    <lineage>
        <taxon>Bacteria</taxon>
        <taxon>Pseudomonadati</taxon>
        <taxon>Campylobacterota</taxon>
        <taxon>Epsilonproteobacteria</taxon>
        <taxon>Campylobacterales</taxon>
        <taxon>Campylobacteraceae</taxon>
        <taxon>Campylobacter</taxon>
    </lineage>
</organism>
<proteinExistence type="predicted"/>
<accession>A0A562XEZ6</accession>
<evidence type="ECO:0000313" key="2">
    <source>
        <dbReference type="Proteomes" id="UP000321812"/>
    </source>
</evidence>
<evidence type="ECO:0000313" key="1">
    <source>
        <dbReference type="EMBL" id="TWO20712.1"/>
    </source>
</evidence>
<dbReference type="Proteomes" id="UP000321812">
    <property type="component" value="Unassembled WGS sequence"/>
</dbReference>
<dbReference type="RefSeq" id="WP_111996058.1">
    <property type="nucleotide sequence ID" value="NZ_VOAP01000013.1"/>
</dbReference>
<sequence>MPSLCIKAVKNSWDKIDYFAVFCYSIYKFDTLFCISKTIYANATFSNNSKCIQINFIPMNSELIKRKHYNISDDYDLGLEPALYP</sequence>
<dbReference type="AlphaFoldDB" id="A0A562XEZ6"/>